<evidence type="ECO:0008006" key="4">
    <source>
        <dbReference type="Google" id="ProtNLM"/>
    </source>
</evidence>
<accession>A0AAN9BZ93</accession>
<evidence type="ECO:0000256" key="1">
    <source>
        <dbReference type="SAM" id="Phobius"/>
    </source>
</evidence>
<proteinExistence type="predicted"/>
<comment type="caution">
    <text evidence="2">The sequence shown here is derived from an EMBL/GenBank/DDBJ whole genome shotgun (WGS) entry which is preliminary data.</text>
</comment>
<protein>
    <recommendedName>
        <fullName evidence="4">FG-GAP repeat-containing protein</fullName>
    </recommendedName>
</protein>
<dbReference type="AlphaFoldDB" id="A0AAN9BZ93"/>
<keyword evidence="1" id="KW-0812">Transmembrane</keyword>
<evidence type="ECO:0000313" key="2">
    <source>
        <dbReference type="EMBL" id="KAK7114502.1"/>
    </source>
</evidence>
<keyword evidence="3" id="KW-1185">Reference proteome</keyword>
<keyword evidence="1" id="KW-0472">Membrane</keyword>
<name>A0AAN9BZ93_9CAEN</name>
<organism evidence="2 3">
    <name type="scientific">Littorina saxatilis</name>
    <dbReference type="NCBI Taxonomy" id="31220"/>
    <lineage>
        <taxon>Eukaryota</taxon>
        <taxon>Metazoa</taxon>
        <taxon>Spiralia</taxon>
        <taxon>Lophotrochozoa</taxon>
        <taxon>Mollusca</taxon>
        <taxon>Gastropoda</taxon>
        <taxon>Caenogastropoda</taxon>
        <taxon>Littorinimorpha</taxon>
        <taxon>Littorinoidea</taxon>
        <taxon>Littorinidae</taxon>
        <taxon>Littorina</taxon>
    </lineage>
</organism>
<dbReference type="EMBL" id="JBAMIC010000001">
    <property type="protein sequence ID" value="KAK7114502.1"/>
    <property type="molecule type" value="Genomic_DNA"/>
</dbReference>
<keyword evidence="1" id="KW-1133">Transmembrane helix</keyword>
<feature type="transmembrane region" description="Helical" evidence="1">
    <location>
        <begin position="13"/>
        <end position="31"/>
    </location>
</feature>
<dbReference type="PANTHER" id="PTHR34284">
    <property type="entry name" value="FG-GAP REPEAT-CONTAINING PROTEIN"/>
    <property type="match status" value="1"/>
</dbReference>
<feature type="transmembrane region" description="Helical" evidence="1">
    <location>
        <begin position="650"/>
        <end position="668"/>
    </location>
</feature>
<dbReference type="Proteomes" id="UP001374579">
    <property type="component" value="Unassembled WGS sequence"/>
</dbReference>
<evidence type="ECO:0000313" key="3">
    <source>
        <dbReference type="Proteomes" id="UP001374579"/>
    </source>
</evidence>
<gene>
    <name evidence="2" type="ORF">V1264_000557</name>
</gene>
<dbReference type="PANTHER" id="PTHR34284:SF1">
    <property type="entry name" value="FG-GAP REPEAT-CONTAINING PROTEIN"/>
    <property type="match status" value="1"/>
</dbReference>
<reference evidence="2 3" key="1">
    <citation type="submission" date="2024-02" db="EMBL/GenBank/DDBJ databases">
        <title>Chromosome-scale genome assembly of the rough periwinkle Littorina saxatilis.</title>
        <authorList>
            <person name="De Jode A."/>
            <person name="Faria R."/>
            <person name="Formenti G."/>
            <person name="Sims Y."/>
            <person name="Smith T.P."/>
            <person name="Tracey A."/>
            <person name="Wood J.M.D."/>
            <person name="Zagrodzka Z.B."/>
            <person name="Johannesson K."/>
            <person name="Butlin R.K."/>
            <person name="Leder E.H."/>
        </authorList>
    </citation>
    <scope>NUCLEOTIDE SEQUENCE [LARGE SCALE GENOMIC DNA]</scope>
    <source>
        <strain evidence="2">Snail1</strain>
        <tissue evidence="2">Muscle</tissue>
    </source>
</reference>
<sequence length="680" mass="77325">MYADKLKDLVRRVSMREVCYVCLCIIIFYLFRVKDSYYLIPTWRKRSEAYYFENGKFPTPEEAVPKPIVTDLESDGINEVVMVTFDGKLSVLALPEQRETADGSLPHVIVKHEVELQLKRPGEHIAKPVVLEAGYTSPYLSMLQIRKQIIVLVTDDWHVLCFDPELKLQWEVILPVAMNWIEEAYTVKSLGALITSHSVQKNDGGLIIIGGNFMHKTHHTKELPFEKTDELGNTTIEINKVVEEVENLTHFSTYALSGGNGTIRWHHLPGDFGEQAHNIKDHKTEHHWKLGLRKNRKHAGQAPWKMYSKEFSNYMPHMWVNNQNTKLTLGRFAKDIKTSKDSETEEDNEARHSALSAQHIVGYAYGGQRPHTESEHSTKPNAVVIRGPHGIEVLSLLSGQPLSHLEFPQSNDIHIDVDGDKEPENLVWDQGKGHTMCHLDIWHVYPFKEKLDTVSLCVSQRLIWQHSWAMEEDVFYKVPPVLMKSVAKKGGLMRHLLGHHLTNEEDYDLIAFGAVGRISSFDLTGAVHWQTQTSCKWSELSIKLRRKSVSHVPRETEDEFMQSFSPGFIIMPLEVSDRKDVAAIAGWNTVSLVDLVDGTVLAEHSIPSVPTQPLAYGDFDNDGMNDIILMCKKGFIGFTVKQKANYEYSILYASAVLLAILFVTWLLTQPSDLPSDDKDR</sequence>